<dbReference type="AlphaFoldDB" id="A0A7S2NN77"/>
<reference evidence="2" key="1">
    <citation type="submission" date="2021-01" db="EMBL/GenBank/DDBJ databases">
        <authorList>
            <person name="Corre E."/>
            <person name="Pelletier E."/>
            <person name="Niang G."/>
            <person name="Scheremetjew M."/>
            <person name="Finn R."/>
            <person name="Kale V."/>
            <person name="Holt S."/>
            <person name="Cochrane G."/>
            <person name="Meng A."/>
            <person name="Brown T."/>
            <person name="Cohen L."/>
        </authorList>
    </citation>
    <scope>NUCLEOTIDE SEQUENCE</scope>
    <source>
        <strain evidence="2">UTEX LB 985</strain>
    </source>
</reference>
<dbReference type="EMBL" id="HBGU01081872">
    <property type="protein sequence ID" value="CAD9549186.1"/>
    <property type="molecule type" value="Transcribed_RNA"/>
</dbReference>
<proteinExistence type="predicted"/>
<organism evidence="2">
    <name type="scientific">Haptolina brevifila</name>
    <dbReference type="NCBI Taxonomy" id="156173"/>
    <lineage>
        <taxon>Eukaryota</taxon>
        <taxon>Haptista</taxon>
        <taxon>Haptophyta</taxon>
        <taxon>Prymnesiophyceae</taxon>
        <taxon>Prymnesiales</taxon>
        <taxon>Prymnesiaceae</taxon>
        <taxon>Haptolina</taxon>
    </lineage>
</organism>
<gene>
    <name evidence="2" type="ORF">CBRE1094_LOCUS44706</name>
</gene>
<sequence>MLVFSCLLARWPSRYTSKPRLTVASSAWSASSGHMAGLRARHSPDGAPPLRGPFTLAQPSTLEQPSTPGKSGARRTHDVTQSPPAPLPRGHCTQAHHTHDLLTDRSQLFIHPSSLWSRSHMNV</sequence>
<feature type="region of interest" description="Disordered" evidence="1">
    <location>
        <begin position="26"/>
        <end position="99"/>
    </location>
</feature>
<evidence type="ECO:0000313" key="2">
    <source>
        <dbReference type="EMBL" id="CAD9549186.1"/>
    </source>
</evidence>
<evidence type="ECO:0000256" key="1">
    <source>
        <dbReference type="SAM" id="MobiDB-lite"/>
    </source>
</evidence>
<feature type="compositionally biased region" description="Polar residues" evidence="1">
    <location>
        <begin position="57"/>
        <end position="69"/>
    </location>
</feature>
<accession>A0A7S2NN77</accession>
<protein>
    <submittedName>
        <fullName evidence="2">Uncharacterized protein</fullName>
    </submittedName>
</protein>
<name>A0A7S2NN77_9EUKA</name>